<comment type="cofactor">
    <cofactor evidence="1">
        <name>pantetheine 4'-phosphate</name>
        <dbReference type="ChEBI" id="CHEBI:47942"/>
    </cofactor>
</comment>
<dbReference type="InterPro" id="IPR045851">
    <property type="entry name" value="AMP-bd_C_sf"/>
</dbReference>
<dbReference type="PROSITE" id="PS50075">
    <property type="entry name" value="CARRIER"/>
    <property type="match status" value="1"/>
</dbReference>
<evidence type="ECO:0000313" key="5">
    <source>
        <dbReference type="EMBL" id="GAA3647930.1"/>
    </source>
</evidence>
<dbReference type="InterPro" id="IPR009081">
    <property type="entry name" value="PP-bd_ACP"/>
</dbReference>
<dbReference type="Gene3D" id="3.30.559.10">
    <property type="entry name" value="Chloramphenicol acetyltransferase-like domain"/>
    <property type="match status" value="1"/>
</dbReference>
<feature type="domain" description="Carrier" evidence="4">
    <location>
        <begin position="976"/>
        <end position="1051"/>
    </location>
</feature>
<dbReference type="Pfam" id="PF00501">
    <property type="entry name" value="AMP-binding"/>
    <property type="match status" value="1"/>
</dbReference>
<dbReference type="InterPro" id="IPR020806">
    <property type="entry name" value="PKS_PP-bd"/>
</dbReference>
<dbReference type="Pfam" id="PF00668">
    <property type="entry name" value="Condensation"/>
    <property type="match status" value="1"/>
</dbReference>
<dbReference type="PANTHER" id="PTHR45527:SF1">
    <property type="entry name" value="FATTY ACID SYNTHASE"/>
    <property type="match status" value="1"/>
</dbReference>
<dbReference type="Gene3D" id="3.30.300.30">
    <property type="match status" value="1"/>
</dbReference>
<dbReference type="Gene3D" id="3.30.559.30">
    <property type="entry name" value="Nonribosomal peptide synthetase, condensation domain"/>
    <property type="match status" value="1"/>
</dbReference>
<organism evidence="5 6">
    <name type="scientific">Nonomuraea antimicrobica</name>
    <dbReference type="NCBI Taxonomy" id="561173"/>
    <lineage>
        <taxon>Bacteria</taxon>
        <taxon>Bacillati</taxon>
        <taxon>Actinomycetota</taxon>
        <taxon>Actinomycetes</taxon>
        <taxon>Streptosporangiales</taxon>
        <taxon>Streptosporangiaceae</taxon>
        <taxon>Nonomuraea</taxon>
    </lineage>
</organism>
<sequence length="1092" mass="118192">MDTDDVMHFPIGYAQQRIMVIERLAPGTSAYNVPFALRLRGNLDVAALEWALTAVVARHEALRTTIDTVDGELVQVVRSAIAVPLQRRNLSGTPAATDQAELTALLSDQAAEPLALDECLLRVTLHRLSQDDHVLAVTMHHLVSDYWSCGIFVRDLSALYDSCLTGRPAELPELSVQYADYVIWQRENLREDRLARLTAFWRGELEGAPEVLHLPSDRPRPAAQSYRGAVERVEIPEDVSRAVLALSRELGATPFMTLLAAFQLVIARWTGQDDVVVSTGTATRTPQVEQLIGSFINIVLIRTSLAGNPSFAALVRQAKPRILAAFDHQDLPFERLVAELGPRRALSHQPLTQVMFVVQNAPMPNPAMGDLVVTAEPVPRHATQLDVDLQLWLAGERFEGFVEYSSDMYDGATMRRLMRGFVTLLSAAVTAPDTPIDDLPALTAEELSQTVSDWNATAADYPARTLYELISERVTAQPDAVALTYAGGRLTYAELDERVRALAGRLQAAGVGPDVLVGVCLDSTVDRFVAVLGVLAAGGAYLPLDPDHPAERLAFMLADARPAALVSRSDLLDRLPDTHQAICLDDDAEPAPYRRPRVSPDNLAYVIYTSGSTGRPKGIAVPHRGVVNNIADLNRLGRIGPEDNVLSVSSMSFDMSVYELTGLLVAGGSVVLPDPGVADDPRHWHRLVTGHRVTVWNSAPALLEALATVAERTGEPLPSLRTAFLGGDWIPVTLPGRMRALAPGMAFVSLGGATEASIHSIVHPVDEVDPAWTSIPYGRPQDNQQALILDARGRVVPVGVPGELHLGGIGLTRGYLRRPARTAERFIPHPYAGRYPNVPAGARLYRTGDLARYRTDGVIELLGRLDQQIKIRGYRIEPGEIEAALVESPDLAEAVVVARHAASGSAVLVAYVVPAGSGEPDEAGLLARLRDRLPGYMVPSSIVALDRLPLSPNGKIDRRALARLGHSGPDRAGYVVAGSPLEQVLTDIWAAVLSMERVGVEDDFFQLGGHSLNGMEVVALIQDTFGLEVPLRMAFEATTVAAQAAWLREAAEAPEAAEDQGVDLDATAELALRLRDMSDEEIDLLLTQGADK</sequence>
<accession>A0ABP7B4H0</accession>
<dbReference type="SUPFAM" id="SSF56801">
    <property type="entry name" value="Acetyl-CoA synthetase-like"/>
    <property type="match status" value="1"/>
</dbReference>
<keyword evidence="3" id="KW-0597">Phosphoprotein</keyword>
<dbReference type="Proteomes" id="UP001500902">
    <property type="component" value="Unassembled WGS sequence"/>
</dbReference>
<evidence type="ECO:0000256" key="1">
    <source>
        <dbReference type="ARBA" id="ARBA00001957"/>
    </source>
</evidence>
<evidence type="ECO:0000256" key="3">
    <source>
        <dbReference type="ARBA" id="ARBA00022553"/>
    </source>
</evidence>
<dbReference type="PROSITE" id="PS00012">
    <property type="entry name" value="PHOSPHOPANTETHEINE"/>
    <property type="match status" value="1"/>
</dbReference>
<dbReference type="InterPro" id="IPR020845">
    <property type="entry name" value="AMP-binding_CS"/>
</dbReference>
<dbReference type="SMART" id="SM00823">
    <property type="entry name" value="PKS_PP"/>
    <property type="match status" value="1"/>
</dbReference>
<evidence type="ECO:0000256" key="2">
    <source>
        <dbReference type="ARBA" id="ARBA00022450"/>
    </source>
</evidence>
<dbReference type="InterPro" id="IPR029058">
    <property type="entry name" value="AB_hydrolase_fold"/>
</dbReference>
<dbReference type="NCBIfam" id="TIGR01733">
    <property type="entry name" value="AA-adenyl-dom"/>
    <property type="match status" value="1"/>
</dbReference>
<dbReference type="Gene3D" id="2.30.38.10">
    <property type="entry name" value="Luciferase, Domain 3"/>
    <property type="match status" value="1"/>
</dbReference>
<dbReference type="InterPro" id="IPR010071">
    <property type="entry name" value="AA_adenyl_dom"/>
</dbReference>
<evidence type="ECO:0000259" key="4">
    <source>
        <dbReference type="PROSITE" id="PS50075"/>
    </source>
</evidence>
<dbReference type="Gene3D" id="3.40.50.1820">
    <property type="entry name" value="alpha/beta hydrolase"/>
    <property type="match status" value="1"/>
</dbReference>
<protein>
    <recommendedName>
        <fullName evidence="4">Carrier domain-containing protein</fullName>
    </recommendedName>
</protein>
<comment type="caution">
    <text evidence="5">The sequence shown here is derived from an EMBL/GenBank/DDBJ whole genome shotgun (WGS) entry which is preliminary data.</text>
</comment>
<keyword evidence="2" id="KW-0596">Phosphopantetheine</keyword>
<dbReference type="InterPro" id="IPR006162">
    <property type="entry name" value="Ppantetheine_attach_site"/>
</dbReference>
<reference evidence="6" key="1">
    <citation type="journal article" date="2019" name="Int. J. Syst. Evol. Microbiol.">
        <title>The Global Catalogue of Microorganisms (GCM) 10K type strain sequencing project: providing services to taxonomists for standard genome sequencing and annotation.</title>
        <authorList>
            <consortium name="The Broad Institute Genomics Platform"/>
            <consortium name="The Broad Institute Genome Sequencing Center for Infectious Disease"/>
            <person name="Wu L."/>
            <person name="Ma J."/>
        </authorList>
    </citation>
    <scope>NUCLEOTIDE SEQUENCE [LARGE SCALE GENOMIC DNA]</scope>
    <source>
        <strain evidence="6">JCM 16904</strain>
    </source>
</reference>
<dbReference type="SUPFAM" id="SSF47336">
    <property type="entry name" value="ACP-like"/>
    <property type="match status" value="1"/>
</dbReference>
<dbReference type="Pfam" id="PF13193">
    <property type="entry name" value="AMP-binding_C"/>
    <property type="match status" value="1"/>
</dbReference>
<dbReference type="InterPro" id="IPR001242">
    <property type="entry name" value="Condensation_dom"/>
</dbReference>
<dbReference type="Gene3D" id="3.40.50.980">
    <property type="match status" value="2"/>
</dbReference>
<dbReference type="PROSITE" id="PS00455">
    <property type="entry name" value="AMP_BINDING"/>
    <property type="match status" value="1"/>
</dbReference>
<dbReference type="InterPro" id="IPR025110">
    <property type="entry name" value="AMP-bd_C"/>
</dbReference>
<dbReference type="SUPFAM" id="SSF52777">
    <property type="entry name" value="CoA-dependent acyltransferases"/>
    <property type="match status" value="2"/>
</dbReference>
<dbReference type="Pfam" id="PF00550">
    <property type="entry name" value="PP-binding"/>
    <property type="match status" value="1"/>
</dbReference>
<dbReference type="CDD" id="cd19531">
    <property type="entry name" value="LCL_NRPS-like"/>
    <property type="match status" value="1"/>
</dbReference>
<dbReference type="PANTHER" id="PTHR45527">
    <property type="entry name" value="NONRIBOSOMAL PEPTIDE SYNTHETASE"/>
    <property type="match status" value="1"/>
</dbReference>
<keyword evidence="6" id="KW-1185">Reference proteome</keyword>
<gene>
    <name evidence="5" type="ORF">GCM10022224_008390</name>
</gene>
<dbReference type="InterPro" id="IPR023213">
    <property type="entry name" value="CAT-like_dom_sf"/>
</dbReference>
<name>A0ABP7B4H0_9ACTN</name>
<proteinExistence type="predicted"/>
<evidence type="ECO:0000313" key="6">
    <source>
        <dbReference type="Proteomes" id="UP001500902"/>
    </source>
</evidence>
<dbReference type="InterPro" id="IPR000873">
    <property type="entry name" value="AMP-dep_synth/lig_dom"/>
</dbReference>
<dbReference type="InterPro" id="IPR036736">
    <property type="entry name" value="ACP-like_sf"/>
</dbReference>
<dbReference type="EMBL" id="BAAAZP010000010">
    <property type="protein sequence ID" value="GAA3647930.1"/>
    <property type="molecule type" value="Genomic_DNA"/>
</dbReference>